<protein>
    <submittedName>
        <fullName evidence="1">Alpha/beta hydrolase</fullName>
    </submittedName>
</protein>
<dbReference type="InterPro" id="IPR029058">
    <property type="entry name" value="AB_hydrolase_fold"/>
</dbReference>
<accession>A0A7W4J8U7</accession>
<sequence>MPPARVPPDATASGHGTRLSPAKVQRLRNLLSPYDTVIVPGLHGSGPDHWQTRWQIALASRRVTQKDWEEPVYETWVAGLEKTIHTCRRPILFIAHSLGAVLVARWAQSQSGRGIAGAFLVAPADVETATAPERDRIYGFHPLPRTPLPFPATLVASRNDNWLAFARAEDLAAAWRASLVDVGASGHIGGTSGLGAWDAGLDRLTRFVRALPDGTSHRPTSA</sequence>
<dbReference type="SUPFAM" id="SSF53474">
    <property type="entry name" value="alpha/beta-Hydrolases"/>
    <property type="match status" value="1"/>
</dbReference>
<keyword evidence="2" id="KW-1185">Reference proteome</keyword>
<dbReference type="Proteomes" id="UP000561066">
    <property type="component" value="Unassembled WGS sequence"/>
</dbReference>
<dbReference type="GO" id="GO:0016787">
    <property type="term" value="F:hydrolase activity"/>
    <property type="evidence" value="ECO:0007669"/>
    <property type="project" value="UniProtKB-KW"/>
</dbReference>
<dbReference type="InterPro" id="IPR010662">
    <property type="entry name" value="RBBP9/YdeN"/>
</dbReference>
<dbReference type="Pfam" id="PF06821">
    <property type="entry name" value="Ser_hydrolase"/>
    <property type="match status" value="1"/>
</dbReference>
<proteinExistence type="predicted"/>
<reference evidence="1 2" key="1">
    <citation type="submission" date="2020-04" db="EMBL/GenBank/DDBJ databases">
        <title>Description of novel Gluconacetobacter.</title>
        <authorList>
            <person name="Sombolestani A."/>
        </authorList>
    </citation>
    <scope>NUCLEOTIDE SEQUENCE [LARGE SCALE GENOMIC DNA]</scope>
    <source>
        <strain evidence="1 2">LMG 21312</strain>
    </source>
</reference>
<organism evidence="1 2">
    <name type="scientific">Gluconacetobacter johannae</name>
    <dbReference type="NCBI Taxonomy" id="112140"/>
    <lineage>
        <taxon>Bacteria</taxon>
        <taxon>Pseudomonadati</taxon>
        <taxon>Pseudomonadota</taxon>
        <taxon>Alphaproteobacteria</taxon>
        <taxon>Acetobacterales</taxon>
        <taxon>Acetobacteraceae</taxon>
        <taxon>Gluconacetobacter</taxon>
    </lineage>
</organism>
<dbReference type="EMBL" id="JABEQH010000017">
    <property type="protein sequence ID" value="MBB2176815.1"/>
    <property type="molecule type" value="Genomic_DNA"/>
</dbReference>
<name>A0A7W4J8U7_9PROT</name>
<gene>
    <name evidence="1" type="ORF">HLH21_12930</name>
</gene>
<dbReference type="Gene3D" id="3.40.50.1820">
    <property type="entry name" value="alpha/beta hydrolase"/>
    <property type="match status" value="1"/>
</dbReference>
<evidence type="ECO:0000313" key="1">
    <source>
        <dbReference type="EMBL" id="MBB2176815.1"/>
    </source>
</evidence>
<dbReference type="AlphaFoldDB" id="A0A7W4J8U7"/>
<comment type="caution">
    <text evidence="1">The sequence shown here is derived from an EMBL/GenBank/DDBJ whole genome shotgun (WGS) entry which is preliminary data.</text>
</comment>
<keyword evidence="1" id="KW-0378">Hydrolase</keyword>
<evidence type="ECO:0000313" key="2">
    <source>
        <dbReference type="Proteomes" id="UP000561066"/>
    </source>
</evidence>